<gene>
    <name evidence="3" type="ORF">BECKSD772E_GA0070983_102915</name>
    <name evidence="2" type="ORF">BECKSD772F_GA0070984_101432</name>
</gene>
<evidence type="ECO:0000313" key="2">
    <source>
        <dbReference type="EMBL" id="VFK37381.1"/>
    </source>
</evidence>
<dbReference type="PROSITE" id="PS51318">
    <property type="entry name" value="TAT"/>
    <property type="match status" value="1"/>
</dbReference>
<reference evidence="2" key="1">
    <citation type="submission" date="2019-02" db="EMBL/GenBank/DDBJ databases">
        <authorList>
            <person name="Gruber-Vodicka R. H."/>
            <person name="Seah K. B. B."/>
        </authorList>
    </citation>
    <scope>NUCLEOTIDE SEQUENCE</scope>
    <source>
        <strain evidence="3">BECK_S1320</strain>
        <strain evidence="2">BECK_S1321</strain>
    </source>
</reference>
<dbReference type="EMBL" id="CAADFR010000014">
    <property type="protein sequence ID" value="VFK37381.1"/>
    <property type="molecule type" value="Genomic_DNA"/>
</dbReference>
<organism evidence="2">
    <name type="scientific">Candidatus Kentrum sp. SD</name>
    <dbReference type="NCBI Taxonomy" id="2126332"/>
    <lineage>
        <taxon>Bacteria</taxon>
        <taxon>Pseudomonadati</taxon>
        <taxon>Pseudomonadota</taxon>
        <taxon>Gammaproteobacteria</taxon>
        <taxon>Candidatus Kentrum</taxon>
    </lineage>
</organism>
<feature type="region of interest" description="Disordered" evidence="1">
    <location>
        <begin position="483"/>
        <end position="503"/>
    </location>
</feature>
<dbReference type="InterPro" id="IPR008557">
    <property type="entry name" value="PhoX"/>
</dbReference>
<dbReference type="Pfam" id="PF05787">
    <property type="entry name" value="PhoX"/>
    <property type="match status" value="1"/>
</dbReference>
<dbReference type="InterPro" id="IPR011042">
    <property type="entry name" value="6-blade_b-propeller_TolB-like"/>
</dbReference>
<dbReference type="PANTHER" id="PTHR35399:SF2">
    <property type="entry name" value="DUF839 DOMAIN-CONTAINING PROTEIN"/>
    <property type="match status" value="1"/>
</dbReference>
<dbReference type="Gene3D" id="2.120.10.30">
    <property type="entry name" value="TolB, C-terminal domain"/>
    <property type="match status" value="1"/>
</dbReference>
<dbReference type="SUPFAM" id="SSF63829">
    <property type="entry name" value="Calcium-dependent phosphotriesterase"/>
    <property type="match status" value="1"/>
</dbReference>
<dbReference type="PANTHER" id="PTHR35399">
    <property type="entry name" value="SLR8030 PROTEIN"/>
    <property type="match status" value="1"/>
</dbReference>
<dbReference type="EMBL" id="CAADFU010000029">
    <property type="protein sequence ID" value="VFK43787.1"/>
    <property type="molecule type" value="Genomic_DNA"/>
</dbReference>
<accession>A0A450Y771</accession>
<dbReference type="AlphaFoldDB" id="A0A450Y771"/>
<protein>
    <recommendedName>
        <fullName evidence="4">Transcriptional initiation protein Tat</fullName>
    </recommendedName>
</protein>
<proteinExistence type="predicted"/>
<evidence type="ECO:0000256" key="1">
    <source>
        <dbReference type="SAM" id="MobiDB-lite"/>
    </source>
</evidence>
<evidence type="ECO:0008006" key="4">
    <source>
        <dbReference type="Google" id="ProtNLM"/>
    </source>
</evidence>
<evidence type="ECO:0000313" key="3">
    <source>
        <dbReference type="EMBL" id="VFK43787.1"/>
    </source>
</evidence>
<name>A0A450Y771_9GAMM</name>
<sequence>METHKNSEAWSKKATTLTNNRISPIIMHHYKEMKETNAHASEFARLIDRRKFLSTTSVAGIAMFLAANPATGAIAKAIATETGNTGILGFDPVPASTRDDVTVPKGYKPEVLISWGDPLFPGAPAFDQTADAEAQERQFGDNNDGMTFFPLSDGIGEEDRALLVVNHEYTNYEYLFPHQGKAMSNAAVKKAQAAHGVTIVELRRRNGQWRIDRDGKRNRRLTANTPMDITGPAAGHALMKTAFDDTGRHVLGTVSNCANGQTPWETYLTCEENFNYYFVSGEGPEPGKTYRRYGIDSRDKKDYQWYRFDPRFDVAKYPNEPHRFGWVVEIDPMDPGSTPRKRTALGRFKHENAALVVNHDGHVVVYMGDDEHGEHLYRFVSKNKIDPESPAANRDLLDEGVLYVAQFKGNRGENKGTGRWIELTWGKHGLTPENGFADQSEVLIFARESATRVGATTMDRPEWVAVHPDNGHVFCSLTNNKDRSVKDSQPVNAANPRERNPYGHIVRWSPRGGDHGAERFTWDLYVMAGNPTVHADGPYAGSDNITPENLFNAPDGLGFDGDGRLWILTDGNYSNQGDFAGMGNNQMLCADPDTGEIRRFLTGPIACEITGLAFSSDYRTLFVGVQHPGEGLASSHFPEGGDAVPRSSVMMITREDGGVIGA</sequence>
<dbReference type="InterPro" id="IPR006311">
    <property type="entry name" value="TAT_signal"/>
</dbReference>